<dbReference type="Pfam" id="PF00067">
    <property type="entry name" value="p450"/>
    <property type="match status" value="1"/>
</dbReference>
<protein>
    <submittedName>
        <fullName evidence="6">Phenylacetate 2-hydroxylase</fullName>
    </submittedName>
</protein>
<evidence type="ECO:0000313" key="6">
    <source>
        <dbReference type="EMBL" id="OLL23693.1"/>
    </source>
</evidence>
<keyword evidence="5" id="KW-0349">Heme</keyword>
<dbReference type="OMA" id="GSITMIW"/>
<keyword evidence="4 5" id="KW-0408">Iron</keyword>
<dbReference type="EMBL" id="LXFE01001372">
    <property type="protein sequence ID" value="OLL23693.1"/>
    <property type="molecule type" value="Genomic_DNA"/>
</dbReference>
<dbReference type="InterPro" id="IPR002401">
    <property type="entry name" value="Cyt_P450_E_grp-I"/>
</dbReference>
<comment type="similarity">
    <text evidence="1">Belongs to the cytochrome P450 family.</text>
</comment>
<keyword evidence="7" id="KW-1185">Reference proteome</keyword>
<proteinExistence type="inferred from homology"/>
<comment type="caution">
    <text evidence="6">The sequence shown here is derived from an EMBL/GenBank/DDBJ whole genome shotgun (WGS) entry which is preliminary data.</text>
</comment>
<evidence type="ECO:0000313" key="7">
    <source>
        <dbReference type="Proteomes" id="UP000186594"/>
    </source>
</evidence>
<evidence type="ECO:0000256" key="2">
    <source>
        <dbReference type="ARBA" id="ARBA00022723"/>
    </source>
</evidence>
<gene>
    <name evidence="6" type="ORF">NEOLI_001943</name>
</gene>
<dbReference type="PANTHER" id="PTHR46300">
    <property type="entry name" value="P450, PUTATIVE (EUROFUNG)-RELATED-RELATED"/>
    <property type="match status" value="1"/>
</dbReference>
<evidence type="ECO:0000256" key="1">
    <source>
        <dbReference type="ARBA" id="ARBA00010617"/>
    </source>
</evidence>
<name>A0A1U7LM82_NEOID</name>
<organism evidence="6 7">
    <name type="scientific">Neolecta irregularis (strain DAH-3)</name>
    <dbReference type="NCBI Taxonomy" id="1198029"/>
    <lineage>
        <taxon>Eukaryota</taxon>
        <taxon>Fungi</taxon>
        <taxon>Dikarya</taxon>
        <taxon>Ascomycota</taxon>
        <taxon>Taphrinomycotina</taxon>
        <taxon>Neolectales</taxon>
        <taxon>Neolectaceae</taxon>
        <taxon>Neolecta</taxon>
    </lineage>
</organism>
<dbReference type="OrthoDB" id="1103324at2759"/>
<comment type="cofactor">
    <cofactor evidence="5">
        <name>heme</name>
        <dbReference type="ChEBI" id="CHEBI:30413"/>
    </cofactor>
</comment>
<reference evidence="6 7" key="1">
    <citation type="submission" date="2016-04" db="EMBL/GenBank/DDBJ databases">
        <title>Evolutionary innovation and constraint leading to complex multicellularity in the Ascomycota.</title>
        <authorList>
            <person name="Cisse O."/>
            <person name="Nguyen A."/>
            <person name="Hewitt D.A."/>
            <person name="Jedd G."/>
            <person name="Stajich J.E."/>
        </authorList>
    </citation>
    <scope>NUCLEOTIDE SEQUENCE [LARGE SCALE GENOMIC DNA]</scope>
    <source>
        <strain evidence="6 7">DAH-3</strain>
    </source>
</reference>
<dbReference type="STRING" id="1198029.A0A1U7LM82"/>
<dbReference type="GO" id="GO:0005506">
    <property type="term" value="F:iron ion binding"/>
    <property type="evidence" value="ECO:0007669"/>
    <property type="project" value="InterPro"/>
</dbReference>
<keyword evidence="3" id="KW-0560">Oxidoreductase</keyword>
<dbReference type="GO" id="GO:0004497">
    <property type="term" value="F:monooxygenase activity"/>
    <property type="evidence" value="ECO:0007669"/>
    <property type="project" value="InterPro"/>
</dbReference>
<dbReference type="InterPro" id="IPR036396">
    <property type="entry name" value="Cyt_P450_sf"/>
</dbReference>
<dbReference type="AlphaFoldDB" id="A0A1U7LM82"/>
<dbReference type="Gene3D" id="1.10.630.10">
    <property type="entry name" value="Cytochrome P450"/>
    <property type="match status" value="1"/>
</dbReference>
<evidence type="ECO:0000256" key="5">
    <source>
        <dbReference type="PIRSR" id="PIRSR602401-1"/>
    </source>
</evidence>
<accession>A0A1U7LM82</accession>
<dbReference type="PRINTS" id="PR00463">
    <property type="entry name" value="EP450I"/>
</dbReference>
<keyword evidence="2 5" id="KW-0479">Metal-binding</keyword>
<dbReference type="InterPro" id="IPR001128">
    <property type="entry name" value="Cyt_P450"/>
</dbReference>
<dbReference type="SUPFAM" id="SSF48264">
    <property type="entry name" value="Cytochrome P450"/>
    <property type="match status" value="1"/>
</dbReference>
<dbReference type="GO" id="GO:0020037">
    <property type="term" value="F:heme binding"/>
    <property type="evidence" value="ECO:0007669"/>
    <property type="project" value="InterPro"/>
</dbReference>
<feature type="binding site" description="axial binding residue" evidence="5">
    <location>
        <position position="445"/>
    </location>
    <ligand>
        <name>heme</name>
        <dbReference type="ChEBI" id="CHEBI:30413"/>
    </ligand>
    <ligandPart>
        <name>Fe</name>
        <dbReference type="ChEBI" id="CHEBI:18248"/>
    </ligandPart>
</feature>
<dbReference type="Proteomes" id="UP000186594">
    <property type="component" value="Unassembled WGS sequence"/>
</dbReference>
<dbReference type="InterPro" id="IPR050364">
    <property type="entry name" value="Cytochrome_P450_fung"/>
</dbReference>
<dbReference type="GO" id="GO:0016705">
    <property type="term" value="F:oxidoreductase activity, acting on paired donors, with incorporation or reduction of molecular oxygen"/>
    <property type="evidence" value="ECO:0007669"/>
    <property type="project" value="InterPro"/>
</dbReference>
<evidence type="ECO:0000256" key="3">
    <source>
        <dbReference type="ARBA" id="ARBA00023002"/>
    </source>
</evidence>
<sequence length="517" mass="58721">MLTSRRLKVDKKLVYSVSFKICPTQHQSLQYLLQPRYYISLPEFSAKVQGSKVCPGNMGADHASAFADWASNKGLGPVFQIQLGQRTIVVATSYRAIKQLWMDNPRVLISRPRLYSVHGVYSKDKDFTVGTTPWSEECKYRRKTMATALNRNAIQSLNPMLAFESFLVIKQLFENSNYGQNEINVRPYIQLYTLNAILKINYGTGLSSIDDPLYPEIVKVESEISQLRGTSSNWQDYIPLCRLWPAKAWRILYYRKRQDKYLNYFLNRILADIANGTEKPCVATNILKRKLDFAAVKSISQTMISAGGANISACLYFGIGYLSSPQGQDIQEQAYRAIMEAYPDGDAMDKGLEENIPYMAAFVQELLRLYPVVPMSSPRESGEETTFQNATIPAGSTFFMDAQAANLDPEQFPDPKKFNPSRYFEKQGRITALPHYTYGAGSRMCIGLHIANREMFILFTHLISAFKILPEKNFDPRILDFASCNTCPKAFTAQAKDFKVVLVPRNPASLETWLRQR</sequence>
<dbReference type="PANTHER" id="PTHR46300:SF9">
    <property type="entry name" value="P450, PUTATIVE-RELATED"/>
    <property type="match status" value="1"/>
</dbReference>
<evidence type="ECO:0000256" key="4">
    <source>
        <dbReference type="ARBA" id="ARBA00023004"/>
    </source>
</evidence>